<evidence type="ECO:0008006" key="10">
    <source>
        <dbReference type="Google" id="ProtNLM"/>
    </source>
</evidence>
<keyword evidence="3" id="KW-0645">Protease</keyword>
<comment type="caution">
    <text evidence="8">The sequence shown here is derived from an EMBL/GenBank/DDBJ whole genome shotgun (WGS) entry which is preliminary data.</text>
</comment>
<proteinExistence type="inferred from homology"/>
<evidence type="ECO:0000256" key="6">
    <source>
        <dbReference type="ARBA" id="ARBA00023180"/>
    </source>
</evidence>
<keyword evidence="5" id="KW-0378">Hydrolase</keyword>
<feature type="region of interest" description="Disordered" evidence="7">
    <location>
        <begin position="612"/>
        <end position="631"/>
    </location>
</feature>
<dbReference type="EMBL" id="MTYH01000098">
    <property type="protein sequence ID" value="PNP38803.1"/>
    <property type="molecule type" value="Genomic_DNA"/>
</dbReference>
<dbReference type="Gene3D" id="3.40.50.1820">
    <property type="entry name" value="alpha/beta hydrolase"/>
    <property type="match status" value="1"/>
</dbReference>
<gene>
    <name evidence="8" type="ORF">TGAMA5MH_09026</name>
</gene>
<name>A0A2K0SZV6_9HYPO</name>
<dbReference type="PRINTS" id="PR00724">
    <property type="entry name" value="CRBOXYPTASEC"/>
</dbReference>
<keyword evidence="2" id="KW-0121">Carboxypeptidase</keyword>
<evidence type="ECO:0000256" key="7">
    <source>
        <dbReference type="SAM" id="MobiDB-lite"/>
    </source>
</evidence>
<dbReference type="InterPro" id="IPR001563">
    <property type="entry name" value="Peptidase_S10"/>
</dbReference>
<organism evidence="8 9">
    <name type="scientific">Trichoderma gamsii</name>
    <dbReference type="NCBI Taxonomy" id="398673"/>
    <lineage>
        <taxon>Eukaryota</taxon>
        <taxon>Fungi</taxon>
        <taxon>Dikarya</taxon>
        <taxon>Ascomycota</taxon>
        <taxon>Pezizomycotina</taxon>
        <taxon>Sordariomycetes</taxon>
        <taxon>Hypocreomycetidae</taxon>
        <taxon>Hypocreales</taxon>
        <taxon>Hypocreaceae</taxon>
        <taxon>Trichoderma</taxon>
    </lineage>
</organism>
<sequence>MKSSKFMNSVGIFGFGHTLAQSTFIPSPSGLEHVLSQRWPGASIDYKQTSICEVTPGVKAWSGYVSLPASVQNQVEHTRASFDVNLFFWYFESRHDAANAPTAIYLGGGPGYTSLDSMSGFPCNINNDSNSTTLNAFSWNNNVNMLYIDQPVGTSFSYATIQNGTLDVANRGPPVFTPLQNRSQLKTNATLMAVTLDPRPLETTQNTTAQAARTIWQFAQIWFQEFPKYKTTNKKISIWGTSYGGFWSTGFMSHFITQNKLVAANQHKNENATVLPLGILGIANGCIDTRVEAFGYPHLAYNNTYGIQVYNESMYNEVMQQVVAPKTGCYDAVDECRALAKEGDPHGYGNNETVNQACLFATEACFGKVLSPYMEVSNISSFDITYLNITSDATDYFNGFFNQRWVQEDLAVRVNFTGNDYSYQTALLAQTGNVMVGDISLLEHVLDNGVGVALVFGDRDYKCNWIGAENISLSMDYSAAASFRQAGYTDIQTNSSYKGGLVRQHGNVSFSRVFDAGHAVAAYQPQTVYEIFERSMFRKDIATGAQDVNDSFSTKGPLSSWATKNSVYSDSPENVCYTYVATDTCTDEQLGALANGTAVIVNFVVTTPAGTRLKHSSGERGTNGTVAGCSS</sequence>
<dbReference type="GO" id="GO:0004185">
    <property type="term" value="F:serine-type carboxypeptidase activity"/>
    <property type="evidence" value="ECO:0007669"/>
    <property type="project" value="InterPro"/>
</dbReference>
<evidence type="ECO:0000256" key="2">
    <source>
        <dbReference type="ARBA" id="ARBA00022645"/>
    </source>
</evidence>
<accession>A0A2K0SZV6</accession>
<keyword evidence="4" id="KW-0732">Signal</keyword>
<evidence type="ECO:0000256" key="4">
    <source>
        <dbReference type="ARBA" id="ARBA00022729"/>
    </source>
</evidence>
<dbReference type="Pfam" id="PF00450">
    <property type="entry name" value="Peptidase_S10"/>
    <property type="match status" value="1"/>
</dbReference>
<dbReference type="AlphaFoldDB" id="A0A2K0SZV6"/>
<evidence type="ECO:0000256" key="3">
    <source>
        <dbReference type="ARBA" id="ARBA00022670"/>
    </source>
</evidence>
<keyword evidence="6" id="KW-0325">Glycoprotein</keyword>
<dbReference type="GO" id="GO:0006508">
    <property type="term" value="P:proteolysis"/>
    <property type="evidence" value="ECO:0007669"/>
    <property type="project" value="UniProtKB-KW"/>
</dbReference>
<reference evidence="8 9" key="1">
    <citation type="submission" date="2017-02" db="EMBL/GenBank/DDBJ databases">
        <title>Genomes of Trichoderma spp. with biocontrol activity.</title>
        <authorList>
            <person name="Gardiner D."/>
            <person name="Kazan K."/>
            <person name="Vos C."/>
            <person name="Harvey P."/>
        </authorList>
    </citation>
    <scope>NUCLEOTIDE SEQUENCE [LARGE SCALE GENOMIC DNA]</scope>
    <source>
        <strain evidence="8 9">A5MH</strain>
    </source>
</reference>
<evidence type="ECO:0000313" key="8">
    <source>
        <dbReference type="EMBL" id="PNP38803.1"/>
    </source>
</evidence>
<protein>
    <recommendedName>
        <fullName evidence="10">Carboxypeptidase S1</fullName>
    </recommendedName>
</protein>
<dbReference type="GO" id="GO:0000324">
    <property type="term" value="C:fungal-type vacuole"/>
    <property type="evidence" value="ECO:0007669"/>
    <property type="project" value="TreeGrafter"/>
</dbReference>
<dbReference type="Proteomes" id="UP000236546">
    <property type="component" value="Unassembled WGS sequence"/>
</dbReference>
<evidence type="ECO:0000256" key="1">
    <source>
        <dbReference type="ARBA" id="ARBA00009431"/>
    </source>
</evidence>
<dbReference type="OrthoDB" id="443318at2759"/>
<feature type="compositionally biased region" description="Polar residues" evidence="7">
    <location>
        <begin position="619"/>
        <end position="631"/>
    </location>
</feature>
<comment type="similarity">
    <text evidence="1">Belongs to the peptidase S10 family.</text>
</comment>
<dbReference type="InterPro" id="IPR029058">
    <property type="entry name" value="AB_hydrolase_fold"/>
</dbReference>
<evidence type="ECO:0000313" key="9">
    <source>
        <dbReference type="Proteomes" id="UP000236546"/>
    </source>
</evidence>
<dbReference type="SUPFAM" id="SSF53474">
    <property type="entry name" value="alpha/beta-Hydrolases"/>
    <property type="match status" value="1"/>
</dbReference>
<evidence type="ECO:0000256" key="5">
    <source>
        <dbReference type="ARBA" id="ARBA00022801"/>
    </source>
</evidence>
<dbReference type="PANTHER" id="PTHR11802">
    <property type="entry name" value="SERINE PROTEASE FAMILY S10 SERINE CARBOXYPEPTIDASE"/>
    <property type="match status" value="1"/>
</dbReference>
<dbReference type="PANTHER" id="PTHR11802:SF189">
    <property type="entry name" value="CARBOXYPEPTIDASE"/>
    <property type="match status" value="1"/>
</dbReference>